<keyword evidence="2" id="KW-1185">Reference proteome</keyword>
<comment type="caution">
    <text evidence="1">The sequence shown here is derived from an EMBL/GenBank/DDBJ whole genome shotgun (WGS) entry which is preliminary data.</text>
</comment>
<evidence type="ECO:0000313" key="1">
    <source>
        <dbReference type="EMBL" id="KAH9774430.1"/>
    </source>
</evidence>
<sequence>MRGLNFLSEFQKDKDQSLWIVLFGTDAAIFTLENKCKETIWPGILAGSGKPVLMNGGVRLNAGENIKIEAPKGWSGRFWPRTGCTFDQSGNGKCVTGDCGAKLNCNGAGGEPPVSLAEFTLDSPEDFYDVSLVDGYNVPMSIIPSGGTGQCKSVSCVSDLNTKCPEDLQQKDTGRVVACKSACMAFNTPEYCCTGAFGGPNTCKPTNYSKIFKESCPDAYSYAYDDLTSTFTCKDANYTISFC</sequence>
<dbReference type="EMBL" id="CM039173">
    <property type="protein sequence ID" value="KAH9774430.1"/>
    <property type="molecule type" value="Genomic_DNA"/>
</dbReference>
<reference evidence="2" key="1">
    <citation type="journal article" date="2023" name="Hortic. Res.">
        <title>A chromosome-level phased genome enabling allele-level studies in sweet orange: a case study on citrus Huanglongbing tolerance.</title>
        <authorList>
            <person name="Wu B."/>
            <person name="Yu Q."/>
            <person name="Deng Z."/>
            <person name="Duan Y."/>
            <person name="Luo F."/>
            <person name="Gmitter F. Jr."/>
        </authorList>
    </citation>
    <scope>NUCLEOTIDE SEQUENCE [LARGE SCALE GENOMIC DNA]</scope>
    <source>
        <strain evidence="2">cv. Valencia</strain>
    </source>
</reference>
<accession>A0ACB8LN18</accession>
<proteinExistence type="predicted"/>
<dbReference type="Proteomes" id="UP000829398">
    <property type="component" value="Chromosome 4"/>
</dbReference>
<protein>
    <submittedName>
        <fullName evidence="1">Uncharacterized protein</fullName>
    </submittedName>
</protein>
<name>A0ACB8LN18_CITSI</name>
<evidence type="ECO:0000313" key="2">
    <source>
        <dbReference type="Proteomes" id="UP000829398"/>
    </source>
</evidence>
<gene>
    <name evidence="1" type="ORF">KPL71_013639</name>
</gene>
<organism evidence="1 2">
    <name type="scientific">Citrus sinensis</name>
    <name type="common">Sweet orange</name>
    <name type="synonym">Citrus aurantium var. sinensis</name>
    <dbReference type="NCBI Taxonomy" id="2711"/>
    <lineage>
        <taxon>Eukaryota</taxon>
        <taxon>Viridiplantae</taxon>
        <taxon>Streptophyta</taxon>
        <taxon>Embryophyta</taxon>
        <taxon>Tracheophyta</taxon>
        <taxon>Spermatophyta</taxon>
        <taxon>Magnoliopsida</taxon>
        <taxon>eudicotyledons</taxon>
        <taxon>Gunneridae</taxon>
        <taxon>Pentapetalae</taxon>
        <taxon>rosids</taxon>
        <taxon>malvids</taxon>
        <taxon>Sapindales</taxon>
        <taxon>Rutaceae</taxon>
        <taxon>Aurantioideae</taxon>
        <taxon>Citrus</taxon>
    </lineage>
</organism>